<feature type="region of interest" description="Disordered" evidence="1">
    <location>
        <begin position="23"/>
        <end position="75"/>
    </location>
</feature>
<name>A0A6P4Y4W0_BRABE</name>
<evidence type="ECO:0000313" key="7">
    <source>
        <dbReference type="RefSeq" id="XP_019613727.1"/>
    </source>
</evidence>
<organism evidence="3 7">
    <name type="scientific">Branchiostoma belcheri</name>
    <name type="common">Amphioxus</name>
    <dbReference type="NCBI Taxonomy" id="7741"/>
    <lineage>
        <taxon>Eukaryota</taxon>
        <taxon>Metazoa</taxon>
        <taxon>Chordata</taxon>
        <taxon>Cephalochordata</taxon>
        <taxon>Leptocardii</taxon>
        <taxon>Amphioxiformes</taxon>
        <taxon>Branchiostomatidae</taxon>
        <taxon>Branchiostoma</taxon>
    </lineage>
</organism>
<feature type="compositionally biased region" description="Basic and acidic residues" evidence="1">
    <location>
        <begin position="174"/>
        <end position="187"/>
    </location>
</feature>
<dbReference type="Proteomes" id="UP000515135">
    <property type="component" value="Unplaced"/>
</dbReference>
<dbReference type="Pfam" id="PF00076">
    <property type="entry name" value="RRM_1"/>
    <property type="match status" value="1"/>
</dbReference>
<feature type="region of interest" description="Disordered" evidence="1">
    <location>
        <begin position="168"/>
        <end position="210"/>
    </location>
</feature>
<feature type="domain" description="RRM" evidence="2">
    <location>
        <begin position="315"/>
        <end position="374"/>
    </location>
</feature>
<dbReference type="GeneID" id="109461751"/>
<feature type="compositionally biased region" description="Polar residues" evidence="1">
    <location>
        <begin position="23"/>
        <end position="39"/>
    </location>
</feature>
<feature type="compositionally biased region" description="Polar residues" evidence="1">
    <location>
        <begin position="188"/>
        <end position="199"/>
    </location>
</feature>
<dbReference type="RefSeq" id="XP_019613712.1">
    <property type="nucleotide sequence ID" value="XM_019758153.1"/>
</dbReference>
<dbReference type="Gene3D" id="3.30.70.330">
    <property type="match status" value="1"/>
</dbReference>
<protein>
    <submittedName>
        <fullName evidence="4 5">Uncharacterized protein LOC109461751 isoform X1</fullName>
    </submittedName>
</protein>
<dbReference type="InterPro" id="IPR035979">
    <property type="entry name" value="RBD_domain_sf"/>
</dbReference>
<reference evidence="4 5" key="1">
    <citation type="submission" date="2025-04" db="UniProtKB">
        <authorList>
            <consortium name="RefSeq"/>
        </authorList>
    </citation>
    <scope>IDENTIFICATION</scope>
    <source>
        <tissue evidence="4 5">Gonad</tissue>
    </source>
</reference>
<evidence type="ECO:0000313" key="6">
    <source>
        <dbReference type="RefSeq" id="XP_019613719.1"/>
    </source>
</evidence>
<evidence type="ECO:0000313" key="3">
    <source>
        <dbReference type="Proteomes" id="UP000515135"/>
    </source>
</evidence>
<feature type="region of interest" description="Disordered" evidence="1">
    <location>
        <begin position="225"/>
        <end position="298"/>
    </location>
</feature>
<evidence type="ECO:0000313" key="5">
    <source>
        <dbReference type="RefSeq" id="XP_019613712.1"/>
    </source>
</evidence>
<dbReference type="KEGG" id="bbel:109461751"/>
<dbReference type="OrthoDB" id="10033916at2759"/>
<proteinExistence type="predicted"/>
<dbReference type="RefSeq" id="XP_019613727.1">
    <property type="nucleotide sequence ID" value="XM_019758168.1"/>
</dbReference>
<dbReference type="RefSeq" id="XP_019613719.1">
    <property type="nucleotide sequence ID" value="XM_019758160.1"/>
</dbReference>
<evidence type="ECO:0000256" key="1">
    <source>
        <dbReference type="SAM" id="MobiDB-lite"/>
    </source>
</evidence>
<dbReference type="RefSeq" id="XP_019613705.1">
    <property type="nucleotide sequence ID" value="XM_019758146.1"/>
</dbReference>
<dbReference type="GO" id="GO:0003723">
    <property type="term" value="F:RNA binding"/>
    <property type="evidence" value="ECO:0007669"/>
    <property type="project" value="InterPro"/>
</dbReference>
<dbReference type="CDD" id="cd00590">
    <property type="entry name" value="RRM_SF"/>
    <property type="match status" value="1"/>
</dbReference>
<dbReference type="InterPro" id="IPR000504">
    <property type="entry name" value="RRM_dom"/>
</dbReference>
<accession>A0A6P4Y4W0</accession>
<dbReference type="InterPro" id="IPR012677">
    <property type="entry name" value="Nucleotide-bd_a/b_plait_sf"/>
</dbReference>
<keyword evidence="3" id="KW-1185">Reference proteome</keyword>
<sequence length="393" mass="43126">MASRWRHWDAGCHDSLQTVLQFQSLQQSSETDGSASGLDSSDEELQAVPTPGLGRGITRPPAASIRLPPNLAYPEPRKTVENHVAPLPLSYPASSSSSLNCPLANQFEDDWRIQETKQKLCRVGVGRGRGRVRSEVLGKTPGKATDNGYVFSGSAGDFRAYTKQSLLKQLPSHNADKNDNGKERESETQTQSQSATVGLQPTRRLWIPDPKKRWRREKIVEPDDVEQWPHLPSNGSSRSKNSGRKRKGKADDLSPPGASPDERSSPKTDDQKTLEKQHSRKNELQDKGKEKEVVKTAPDLSPAELGAVLGAADWIRLGNLPPGVTSQEVCGILEPFGAIVECHVHRHADHSSALVRLADSDVCEWCVSCLNETESPFPGWQGPLFCSHVRSGD</sequence>
<feature type="compositionally biased region" description="Basic and acidic residues" evidence="1">
    <location>
        <begin position="260"/>
        <end position="294"/>
    </location>
</feature>
<evidence type="ECO:0000259" key="2">
    <source>
        <dbReference type="Pfam" id="PF00076"/>
    </source>
</evidence>
<evidence type="ECO:0000313" key="4">
    <source>
        <dbReference type="RefSeq" id="XP_019613705.1"/>
    </source>
</evidence>
<dbReference type="SUPFAM" id="SSF54928">
    <property type="entry name" value="RNA-binding domain, RBD"/>
    <property type="match status" value="1"/>
</dbReference>
<dbReference type="AlphaFoldDB" id="A0A6P4Y4W0"/>
<gene>
    <name evidence="4 5 6 7" type="primary">LOC109461751</name>
</gene>